<accession>A0ACC3NMI4</accession>
<proteinExistence type="predicted"/>
<sequence length="248" mass="28142">MLCKPRMGARFLSVPEDRKIHLQTKREEPPARRPAAKATSMPKADVVPLKLCHMSTARIEDWSPEVLAESTKSVTIPYSMSYADLYSELQGYAAKVAFATSDVSPSDVNGTIFISVWEGSHCVTKLNWTRDTQHMCGIKGAQLRFDFHVLQQELYCGQPRQIRDLSGREIRRQGKKGRHFQKLKKKWAEKVVSFEANSLEKFENLVLCGRGNEDEDGVDAARRPGGRHDVLMDDMVRPHASVNDGIWW</sequence>
<organism evidence="1 2">
    <name type="scientific">Vermiconidia calcicola</name>
    <dbReference type="NCBI Taxonomy" id="1690605"/>
    <lineage>
        <taxon>Eukaryota</taxon>
        <taxon>Fungi</taxon>
        <taxon>Dikarya</taxon>
        <taxon>Ascomycota</taxon>
        <taxon>Pezizomycotina</taxon>
        <taxon>Dothideomycetes</taxon>
        <taxon>Dothideomycetidae</taxon>
        <taxon>Mycosphaerellales</taxon>
        <taxon>Extremaceae</taxon>
        <taxon>Vermiconidia</taxon>
    </lineage>
</organism>
<gene>
    <name evidence="1" type="ORF">LTR37_004208</name>
</gene>
<dbReference type="EMBL" id="JAUTXU010000025">
    <property type="protein sequence ID" value="KAK3719671.1"/>
    <property type="molecule type" value="Genomic_DNA"/>
</dbReference>
<protein>
    <submittedName>
        <fullName evidence="1">Uncharacterized protein</fullName>
    </submittedName>
</protein>
<dbReference type="Proteomes" id="UP001281147">
    <property type="component" value="Unassembled WGS sequence"/>
</dbReference>
<evidence type="ECO:0000313" key="2">
    <source>
        <dbReference type="Proteomes" id="UP001281147"/>
    </source>
</evidence>
<name>A0ACC3NMI4_9PEZI</name>
<evidence type="ECO:0000313" key="1">
    <source>
        <dbReference type="EMBL" id="KAK3719671.1"/>
    </source>
</evidence>
<comment type="caution">
    <text evidence="1">The sequence shown here is derived from an EMBL/GenBank/DDBJ whole genome shotgun (WGS) entry which is preliminary data.</text>
</comment>
<keyword evidence="2" id="KW-1185">Reference proteome</keyword>
<reference evidence="1" key="1">
    <citation type="submission" date="2023-07" db="EMBL/GenBank/DDBJ databases">
        <title>Black Yeasts Isolated from many extreme environments.</title>
        <authorList>
            <person name="Coleine C."/>
            <person name="Stajich J.E."/>
            <person name="Selbmann L."/>
        </authorList>
    </citation>
    <scope>NUCLEOTIDE SEQUENCE</scope>
    <source>
        <strain evidence="1">CCFEE 5714</strain>
    </source>
</reference>